<feature type="transmembrane region" description="Helical" evidence="13">
    <location>
        <begin position="740"/>
        <end position="767"/>
    </location>
</feature>
<evidence type="ECO:0000256" key="5">
    <source>
        <dbReference type="ARBA" id="ARBA00022692"/>
    </source>
</evidence>
<evidence type="ECO:0000256" key="9">
    <source>
        <dbReference type="ARBA" id="ARBA00022989"/>
    </source>
</evidence>
<feature type="transmembrane region" description="Helical" evidence="13">
    <location>
        <begin position="815"/>
        <end position="837"/>
    </location>
</feature>
<dbReference type="SUPFAM" id="SSF52540">
    <property type="entry name" value="P-loop containing nucleoside triphosphate hydrolases"/>
    <property type="match status" value="2"/>
</dbReference>
<evidence type="ECO:0000256" key="3">
    <source>
        <dbReference type="ARBA" id="ARBA00007577"/>
    </source>
</evidence>
<dbReference type="GO" id="GO:0016887">
    <property type="term" value="F:ATP hydrolysis activity"/>
    <property type="evidence" value="ECO:0007669"/>
    <property type="project" value="InterPro"/>
</dbReference>
<evidence type="ECO:0000256" key="12">
    <source>
        <dbReference type="SAM" id="MobiDB-lite"/>
    </source>
</evidence>
<feature type="domain" description="ABC transporter" evidence="14">
    <location>
        <begin position="385"/>
        <end position="630"/>
    </location>
</feature>
<dbReference type="GO" id="GO:0090374">
    <property type="term" value="P:oligopeptide export from mitochondrion"/>
    <property type="evidence" value="ECO:0007669"/>
    <property type="project" value="TreeGrafter"/>
</dbReference>
<dbReference type="PROSITE" id="PS50893">
    <property type="entry name" value="ABC_TRANSPORTER_2"/>
    <property type="match status" value="2"/>
</dbReference>
<dbReference type="GO" id="GO:0005743">
    <property type="term" value="C:mitochondrial inner membrane"/>
    <property type="evidence" value="ECO:0007669"/>
    <property type="project" value="TreeGrafter"/>
</dbReference>
<protein>
    <submittedName>
        <fullName evidence="16">Uncharacterized protein</fullName>
    </submittedName>
</protein>
<dbReference type="GO" id="GO:0012505">
    <property type="term" value="C:endomembrane system"/>
    <property type="evidence" value="ECO:0007669"/>
    <property type="project" value="UniProtKB-SubCell"/>
</dbReference>
<evidence type="ECO:0000256" key="8">
    <source>
        <dbReference type="ARBA" id="ARBA00022840"/>
    </source>
</evidence>
<keyword evidence="5 13" id="KW-0812">Transmembrane</keyword>
<dbReference type="SUPFAM" id="SSF90123">
    <property type="entry name" value="ABC transporter transmembrane region"/>
    <property type="match status" value="2"/>
</dbReference>
<feature type="transmembrane region" description="Helical" evidence="13">
    <location>
        <begin position="182"/>
        <end position="202"/>
    </location>
</feature>
<dbReference type="Gene3D" id="3.40.50.300">
    <property type="entry name" value="P-loop containing nucleotide triphosphate hydrolases"/>
    <property type="match status" value="2"/>
</dbReference>
<dbReference type="InterPro" id="IPR003439">
    <property type="entry name" value="ABC_transporter-like_ATP-bd"/>
</dbReference>
<keyword evidence="8" id="KW-0067">ATP-binding</keyword>
<dbReference type="FunFam" id="3.40.50.300:FF:000967">
    <property type="entry name" value="ABC multidrug transporter mdr4"/>
    <property type="match status" value="1"/>
</dbReference>
<evidence type="ECO:0000256" key="11">
    <source>
        <dbReference type="ARBA" id="ARBA00023180"/>
    </source>
</evidence>
<dbReference type="InterPro" id="IPR039421">
    <property type="entry name" value="Type_1_exporter"/>
</dbReference>
<keyword evidence="10 13" id="KW-0472">Membrane</keyword>
<feature type="domain" description="ABC transmembrane type-1" evidence="15">
    <location>
        <begin position="60"/>
        <end position="350"/>
    </location>
</feature>
<feature type="domain" description="ABC transmembrane type-1" evidence="15">
    <location>
        <begin position="700"/>
        <end position="987"/>
    </location>
</feature>
<feature type="transmembrane region" description="Helical" evidence="13">
    <location>
        <begin position="287"/>
        <end position="305"/>
    </location>
</feature>
<feature type="domain" description="ABC transporter" evidence="14">
    <location>
        <begin position="1025"/>
        <end position="1262"/>
    </location>
</feature>
<evidence type="ECO:0000256" key="7">
    <source>
        <dbReference type="ARBA" id="ARBA00022741"/>
    </source>
</evidence>
<name>A0A9W8WXJ8_9PLEO</name>
<evidence type="ECO:0000256" key="2">
    <source>
        <dbReference type="ARBA" id="ARBA00004308"/>
    </source>
</evidence>
<dbReference type="CDD" id="cd18577">
    <property type="entry name" value="ABC_6TM_Pgp_ABCB1_D1_like"/>
    <property type="match status" value="1"/>
</dbReference>
<feature type="region of interest" description="Disordered" evidence="12">
    <location>
        <begin position="1"/>
        <end position="29"/>
    </location>
</feature>
<sequence length="1271" mass="139218">MPLEEEKTPLPPRRRSKDETKRASSVDGDEAKLHEAQGGMGPYLRVFRYADKTSWLLNGVAFIAAIAAGMLLPLMDLVFGKFVTAFNGFAVGTISSAEYRSQVNKYTLYFVYLFVGKFACVYIHSVLVSIAAIRTTKALRIDFIKHILRQNIAYFDSDAAASVTVQATTNGNNVNNGISEKLTITIQGVSTFVTAFIVAFIVQWKLTLITLGIVPAILIVTGVCIGIDTKNEGQLLPIYSRAGLIAEEVFSTVRTVHSFWLNPLLSKKYDKLLGDAMEVGMRKSPNYAVLFSAEFFCIYAGYALAFWQGIRRYQSGEISESGDVFVVILAVIVAATAMTQIVPQILAFTKASSSAEEIFRTIDRQSEIDPLNEGGVIPEACTGDVQIEGVSFAYPARPDTTVLKSLKLSAPANKTTALVGASGSGKSTIIGLLERWYDQADGTIYLDGVDIRDLNLHWLRTNVRLVQQEPVLFAGTVYDNVAYGLFGTPKADLPEAEQRALIEKACKDAYADEFIERLPKGYNTQLGERAMNLSGGQKQRLAIARSIVSEPRVLLLDEATSALDPNAEKIVQRALDRVSRNRTTIVIAHKLSTIRNADNIAVMADGAVIEQGTHDDLLARDGAYSRLVRAQDLGSADTQEDQGAEEKEGATKMELVRTQTQASGTGNATKEHTKDGIHYNLIHCIWTIFREQENLYWWFVILGIAILCGGATYPAQAILFSRVVEAFQLEPGPGVAQGDFYSLMFFVVALGNLILFAAVGWASNIVAQHVSRRYRREIFDLLLKQDMAFFDDPANASGALASNLSSYPTNILETMGFNVMLILINIVNVLSSSVLAIAVGWKLGLVVVFGALPPLVSAGYIRIRLEFKLEEDTGKRFSSSAALAAEAVSAIRTVSSLALEKYIIDQYEERLNGVALRSTKALVWTMFWYALSQSVSFLAMALGFWYGGRLISYGEYTTTQFFTVFIAVILSGEAAAAFFSYTTSLTKTTTAANYIFWLRRLQPAVQEDASKPPHDGSSGTEPTHIDVQDVTFAYESRPHAKVLQGVDVDVRPGRFIALVGASGCGKSTMISLLERFYDPVSGRIMCDGTPVPGLCPRKYRRDIALVQQEPVLYQGSIRDNIAMGVESEVTDAQVEFAAKQSNIHDFITSLPEGFSTFCGNRGTQLSGGQRQRIAIARALIREPRLLLLDEATSALDTESEKIVQAALEKAKSGRTTVAVAHRLSTIKDADCIVVFARGKIVESGTHKDLLAKRGAYYEMSLGQSLDRQIPS</sequence>
<accession>A0A9W8WXJ8</accession>
<feature type="transmembrane region" description="Helical" evidence="13">
    <location>
        <begin position="55"/>
        <end position="75"/>
    </location>
</feature>
<evidence type="ECO:0000259" key="14">
    <source>
        <dbReference type="PROSITE" id="PS50893"/>
    </source>
</evidence>
<organism evidence="16 17">
    <name type="scientific">Didymella glomerata</name>
    <dbReference type="NCBI Taxonomy" id="749621"/>
    <lineage>
        <taxon>Eukaryota</taxon>
        <taxon>Fungi</taxon>
        <taxon>Dikarya</taxon>
        <taxon>Ascomycota</taxon>
        <taxon>Pezizomycotina</taxon>
        <taxon>Dothideomycetes</taxon>
        <taxon>Pleosporomycetidae</taxon>
        <taxon>Pleosporales</taxon>
        <taxon>Pleosporineae</taxon>
        <taxon>Didymellaceae</taxon>
        <taxon>Didymella</taxon>
    </lineage>
</organism>
<dbReference type="EMBL" id="JAPEUV010000058">
    <property type="protein sequence ID" value="KAJ4335666.1"/>
    <property type="molecule type" value="Genomic_DNA"/>
</dbReference>
<feature type="transmembrane region" description="Helical" evidence="13">
    <location>
        <begin position="926"/>
        <end position="947"/>
    </location>
</feature>
<comment type="subcellular location">
    <subcellularLocation>
        <location evidence="2">Endomembrane system</location>
    </subcellularLocation>
    <subcellularLocation>
        <location evidence="1">Membrane</location>
        <topology evidence="1">Multi-pass membrane protein</topology>
    </subcellularLocation>
</comment>
<dbReference type="Proteomes" id="UP001140562">
    <property type="component" value="Unassembled WGS sequence"/>
</dbReference>
<dbReference type="PROSITE" id="PS50929">
    <property type="entry name" value="ABC_TM1F"/>
    <property type="match status" value="2"/>
</dbReference>
<keyword evidence="11" id="KW-0325">Glycoprotein</keyword>
<evidence type="ECO:0000256" key="6">
    <source>
        <dbReference type="ARBA" id="ARBA00022737"/>
    </source>
</evidence>
<dbReference type="FunFam" id="1.20.1560.10:FF:000057">
    <property type="entry name" value="ABC multidrug transporter SitT"/>
    <property type="match status" value="1"/>
</dbReference>
<dbReference type="GO" id="GO:0005524">
    <property type="term" value="F:ATP binding"/>
    <property type="evidence" value="ECO:0007669"/>
    <property type="project" value="UniProtKB-KW"/>
</dbReference>
<dbReference type="FunFam" id="3.40.50.300:FF:001530">
    <property type="entry name" value="ABC multidrug transporter (Eurofung)"/>
    <property type="match status" value="1"/>
</dbReference>
<evidence type="ECO:0000256" key="10">
    <source>
        <dbReference type="ARBA" id="ARBA00023136"/>
    </source>
</evidence>
<dbReference type="Pfam" id="PF00664">
    <property type="entry name" value="ABC_membrane"/>
    <property type="match status" value="2"/>
</dbReference>
<dbReference type="PANTHER" id="PTHR43394:SF11">
    <property type="entry name" value="ATP-BINDING CASSETTE TRANSPORTER"/>
    <property type="match status" value="1"/>
</dbReference>
<keyword evidence="6" id="KW-0677">Repeat</keyword>
<evidence type="ECO:0000256" key="1">
    <source>
        <dbReference type="ARBA" id="ARBA00004141"/>
    </source>
</evidence>
<keyword evidence="17" id="KW-1185">Reference proteome</keyword>
<comment type="caution">
    <text evidence="16">The sequence shown here is derived from an EMBL/GenBank/DDBJ whole genome shotgun (WGS) entry which is preliminary data.</text>
</comment>
<feature type="transmembrane region" description="Helical" evidence="13">
    <location>
        <begin position="325"/>
        <end position="348"/>
    </location>
</feature>
<dbReference type="GO" id="GO:0015421">
    <property type="term" value="F:ABC-type oligopeptide transporter activity"/>
    <property type="evidence" value="ECO:0007669"/>
    <property type="project" value="TreeGrafter"/>
</dbReference>
<feature type="transmembrane region" description="Helical" evidence="13">
    <location>
        <begin position="959"/>
        <end position="979"/>
    </location>
</feature>
<dbReference type="InterPro" id="IPR036640">
    <property type="entry name" value="ABC1_TM_sf"/>
</dbReference>
<feature type="compositionally biased region" description="Basic and acidic residues" evidence="12">
    <location>
        <begin position="16"/>
        <end position="29"/>
    </location>
</feature>
<feature type="transmembrane region" description="Helical" evidence="13">
    <location>
        <begin position="109"/>
        <end position="133"/>
    </location>
</feature>
<keyword evidence="9 13" id="KW-1133">Transmembrane helix</keyword>
<evidence type="ECO:0000256" key="13">
    <source>
        <dbReference type="SAM" id="Phobius"/>
    </source>
</evidence>
<comment type="similarity">
    <text evidence="3">Belongs to the ABC transporter superfamily. ABCB family. Multidrug resistance exporter (TC 3.A.1.201) subfamily.</text>
</comment>
<dbReference type="InterPro" id="IPR027417">
    <property type="entry name" value="P-loop_NTPase"/>
</dbReference>
<keyword evidence="4" id="KW-0813">Transport</keyword>
<dbReference type="AlphaFoldDB" id="A0A9W8WXJ8"/>
<dbReference type="CDD" id="cd18578">
    <property type="entry name" value="ABC_6TM_Pgp_ABCB1_D2_like"/>
    <property type="match status" value="1"/>
</dbReference>
<dbReference type="PROSITE" id="PS00211">
    <property type="entry name" value="ABC_TRANSPORTER_1"/>
    <property type="match status" value="2"/>
</dbReference>
<dbReference type="Gene3D" id="1.20.1560.10">
    <property type="entry name" value="ABC transporter type 1, transmembrane domain"/>
    <property type="match status" value="1"/>
</dbReference>
<dbReference type="InterPro" id="IPR017871">
    <property type="entry name" value="ABC_transporter-like_CS"/>
</dbReference>
<evidence type="ECO:0000313" key="17">
    <source>
        <dbReference type="Proteomes" id="UP001140562"/>
    </source>
</evidence>
<reference evidence="16" key="1">
    <citation type="submission" date="2022-10" db="EMBL/GenBank/DDBJ databases">
        <title>Tapping the CABI collections for fungal endophytes: first genome assemblies for Collariella, Neodidymelliopsis, Ascochyta clinopodiicola, Didymella pomorum, Didymosphaeria variabile, Neocosmospora piperis and Neocucurbitaria cava.</title>
        <authorList>
            <person name="Hill R."/>
        </authorList>
    </citation>
    <scope>NUCLEOTIDE SEQUENCE</scope>
    <source>
        <strain evidence="16">IMI 360193</strain>
    </source>
</reference>
<evidence type="ECO:0000259" key="15">
    <source>
        <dbReference type="PROSITE" id="PS50929"/>
    </source>
</evidence>
<evidence type="ECO:0000313" key="16">
    <source>
        <dbReference type="EMBL" id="KAJ4335666.1"/>
    </source>
</evidence>
<dbReference type="SMART" id="SM00382">
    <property type="entry name" value="AAA"/>
    <property type="match status" value="2"/>
</dbReference>
<dbReference type="CDD" id="cd03249">
    <property type="entry name" value="ABC_MTABC3_MDL1_MDL2"/>
    <property type="match status" value="2"/>
</dbReference>
<feature type="transmembrane region" description="Helical" evidence="13">
    <location>
        <begin position="695"/>
        <end position="720"/>
    </location>
</feature>
<dbReference type="InterPro" id="IPR003593">
    <property type="entry name" value="AAA+_ATPase"/>
</dbReference>
<feature type="transmembrane region" description="Helical" evidence="13">
    <location>
        <begin position="208"/>
        <end position="227"/>
    </location>
</feature>
<dbReference type="InterPro" id="IPR011527">
    <property type="entry name" value="ABC1_TM_dom"/>
</dbReference>
<evidence type="ECO:0000256" key="4">
    <source>
        <dbReference type="ARBA" id="ARBA00022448"/>
    </source>
</evidence>
<gene>
    <name evidence="16" type="ORF">N0V87_005924</name>
</gene>
<keyword evidence="7" id="KW-0547">Nucleotide-binding</keyword>
<dbReference type="OrthoDB" id="6500128at2759"/>
<dbReference type="Pfam" id="PF00005">
    <property type="entry name" value="ABC_tran"/>
    <property type="match status" value="2"/>
</dbReference>
<proteinExistence type="inferred from homology"/>
<dbReference type="PANTHER" id="PTHR43394">
    <property type="entry name" value="ATP-DEPENDENT PERMEASE MDL1, MITOCHONDRIAL"/>
    <property type="match status" value="1"/>
</dbReference>